<feature type="compositionally biased region" description="Basic and acidic residues" evidence="1">
    <location>
        <begin position="20"/>
        <end position="32"/>
    </location>
</feature>
<sequence length="164" mass="18603">MTTYKTSADGLTALETLDSMENRTDVGPRDGTPEGGLDSLQMAQSSLPELSTCLHSGPECDHLDSGSTDCRHFTRPSIIIPNRMTKEGRQSPDTGYWILWSCVPDMNWELELELMISFSLFNAFPSCVIFDDTIMILFFLYHSCLLYHLYPCRPFKCTANFILR</sequence>
<reference evidence="2" key="1">
    <citation type="submission" date="2015-06" db="EMBL/GenBank/DDBJ databases">
        <authorList>
            <person name="Nguyen H."/>
        </authorList>
    </citation>
    <scope>NUCLEOTIDE SEQUENCE</scope>
    <source>
        <strain evidence="2">DAOM 180753</strain>
    </source>
</reference>
<organism evidence="2 3">
    <name type="scientific">Penicillium thymicola</name>
    <dbReference type="NCBI Taxonomy" id="293382"/>
    <lineage>
        <taxon>Eukaryota</taxon>
        <taxon>Fungi</taxon>
        <taxon>Dikarya</taxon>
        <taxon>Ascomycota</taxon>
        <taxon>Pezizomycotina</taxon>
        <taxon>Eurotiomycetes</taxon>
        <taxon>Eurotiomycetidae</taxon>
        <taxon>Eurotiales</taxon>
        <taxon>Aspergillaceae</taxon>
        <taxon>Penicillium</taxon>
    </lineage>
</organism>
<dbReference type="EMBL" id="LACB01000231">
    <property type="protein sequence ID" value="KAJ9486034.1"/>
    <property type="molecule type" value="Genomic_DNA"/>
</dbReference>
<name>A0AAI9TGL8_PENTH</name>
<keyword evidence="3" id="KW-1185">Reference proteome</keyword>
<accession>A0AAI9TGL8</accession>
<evidence type="ECO:0000313" key="3">
    <source>
        <dbReference type="Proteomes" id="UP001227192"/>
    </source>
</evidence>
<proteinExistence type="predicted"/>
<dbReference type="Proteomes" id="UP001227192">
    <property type="component" value="Unassembled WGS sequence"/>
</dbReference>
<protein>
    <submittedName>
        <fullName evidence="2">Uncharacterized protein</fullName>
    </submittedName>
</protein>
<comment type="caution">
    <text evidence="2">The sequence shown here is derived from an EMBL/GenBank/DDBJ whole genome shotgun (WGS) entry which is preliminary data.</text>
</comment>
<reference evidence="2" key="2">
    <citation type="journal article" date="2016" name="Fungal Biol.">
        <title>Ochratoxin A production by Penicillium thymicola.</title>
        <authorList>
            <person name="Nguyen H.D.T."/>
            <person name="McMullin D.R."/>
            <person name="Ponomareva E."/>
            <person name="Riley R."/>
            <person name="Pomraning K.R."/>
            <person name="Baker S.E."/>
            <person name="Seifert K.A."/>
        </authorList>
    </citation>
    <scope>NUCLEOTIDE SEQUENCE</scope>
    <source>
        <strain evidence="2">DAOM 180753</strain>
    </source>
</reference>
<evidence type="ECO:0000256" key="1">
    <source>
        <dbReference type="SAM" id="MobiDB-lite"/>
    </source>
</evidence>
<feature type="region of interest" description="Disordered" evidence="1">
    <location>
        <begin position="1"/>
        <end position="38"/>
    </location>
</feature>
<evidence type="ECO:0000313" key="2">
    <source>
        <dbReference type="EMBL" id="KAJ9486034.1"/>
    </source>
</evidence>
<gene>
    <name evidence="2" type="ORF">VN97_g7310</name>
</gene>
<dbReference type="AlphaFoldDB" id="A0AAI9TGL8"/>